<dbReference type="AlphaFoldDB" id="A0A2S8F792"/>
<reference evidence="3 4" key="1">
    <citation type="submission" date="2018-02" db="EMBL/GenBank/DDBJ databases">
        <title>Comparative genomes isolates from brazilian mangrove.</title>
        <authorList>
            <person name="Araujo J.E."/>
            <person name="Taketani R.G."/>
            <person name="Silva M.C.P."/>
            <person name="Loureco M.V."/>
            <person name="Andreote F.D."/>
        </authorList>
    </citation>
    <scope>NUCLEOTIDE SEQUENCE [LARGE SCALE GENOMIC DNA]</scope>
    <source>
        <strain evidence="3 4">HEX-2 MGV</strain>
    </source>
</reference>
<keyword evidence="2" id="KW-1133">Transmembrane helix</keyword>
<proteinExistence type="predicted"/>
<comment type="caution">
    <text evidence="3">The sequence shown here is derived from an EMBL/GenBank/DDBJ whole genome shotgun (WGS) entry which is preliminary data.</text>
</comment>
<evidence type="ECO:0000313" key="4">
    <source>
        <dbReference type="Proteomes" id="UP000240009"/>
    </source>
</evidence>
<feature type="transmembrane region" description="Helical" evidence="2">
    <location>
        <begin position="1072"/>
        <end position="1091"/>
    </location>
</feature>
<evidence type="ECO:0000256" key="1">
    <source>
        <dbReference type="SAM" id="MobiDB-lite"/>
    </source>
</evidence>
<gene>
    <name evidence="3" type="ORF">C5Y96_16785</name>
</gene>
<dbReference type="OrthoDB" id="220955at2"/>
<evidence type="ECO:0000313" key="3">
    <source>
        <dbReference type="EMBL" id="PQO28031.1"/>
    </source>
</evidence>
<feature type="transmembrane region" description="Helical" evidence="2">
    <location>
        <begin position="1049"/>
        <end position="1066"/>
    </location>
</feature>
<name>A0A2S8F792_9BACT</name>
<accession>A0A2S8F792</accession>
<dbReference type="Proteomes" id="UP000240009">
    <property type="component" value="Unassembled WGS sequence"/>
</dbReference>
<feature type="region of interest" description="Disordered" evidence="1">
    <location>
        <begin position="1108"/>
        <end position="1146"/>
    </location>
</feature>
<dbReference type="RefSeq" id="WP_105355660.1">
    <property type="nucleotide sequence ID" value="NZ_PUIA01000051.1"/>
</dbReference>
<organism evidence="3 4">
    <name type="scientific">Blastopirellula marina</name>
    <dbReference type="NCBI Taxonomy" id="124"/>
    <lineage>
        <taxon>Bacteria</taxon>
        <taxon>Pseudomonadati</taxon>
        <taxon>Planctomycetota</taxon>
        <taxon>Planctomycetia</taxon>
        <taxon>Pirellulales</taxon>
        <taxon>Pirellulaceae</taxon>
        <taxon>Blastopirellula</taxon>
    </lineage>
</organism>
<protein>
    <submittedName>
        <fullName evidence="3">Uncharacterized protein</fullName>
    </submittedName>
</protein>
<keyword evidence="2" id="KW-0472">Membrane</keyword>
<evidence type="ECO:0000256" key="2">
    <source>
        <dbReference type="SAM" id="Phobius"/>
    </source>
</evidence>
<dbReference type="EMBL" id="PUIA01000051">
    <property type="protein sequence ID" value="PQO28031.1"/>
    <property type="molecule type" value="Genomic_DNA"/>
</dbReference>
<sequence length="1146" mass="125692">MNTACREHGSALPGHSYCCWSRWVGIALFALVFVALSGSNHLLHAQAGTTGSKIEEREPEIIYLPIKDGAIAEGGPLERVLDFPAESFRAWYKDVYLNRNPKDLPKYSLENVSADIQVQGPNALIHVTYEVIPHASGWIRIPIGLQNAIIRSSVEVSPSMPVRPDRPQSGTTSGGYALWCEVPESDSGLLSPQPAETITFRVTALLPLATRGDETSLETNLPVDTKCVVKLDMPQSGANISHKGSMVVKDPTEPPPVDHSQQHLEYAGGSLGLSWRFDDQAMEEQPVNLKVKGELAVSVDVDDTVTTIAKLQVESTTIPFDSFVVEIDDDAEFIPPATPSAVYEIHPLERQGQAFGNRLLVELSEATKAPVSVTINTKQTDPVPGERGKRRFTVGQFNVLGCDIQDGRLSLTAAGNVHVTWDTPRVLREQSSRGSDGMNYRATFSYDQQPAALVLHTLPIQSTARVKTDYELHVGKLNSQLVGKLSYRLPRTYNDDLVIDLNGWSIDSVDTQGAAQWQIGEGDANQLILPLAGETGAEAMTVAPYRTIEVNIKAQREHQGEDPTEVSLPWPIPRAEPLGTATVTAIPDNDIEIRFQSEKSEGFQLDRSRSQEVELSGERGTIVLRAAPSQESLLLGLRLTPVVPRLIVGSTATVRLVEGIDHAAVTHEFTLEPFHSSPEQAVFKLPENIHFFEVTTAVINTEDVAGQRIGLGDNQTMVYSLSDLAPPYRIKLMYNSPLEEIAPGSSDYQLNLMTLESTSLIEKGIDVDFKPLELTFESSQEVDVLSETEDWRSFTMSQQGQTVQLPGDQYSQVQFSAPFLTPKTDDRVVVDFHWLQVALTPDERRDRAVFTLRTLAPHLTIQLPEGARQPEVYWNGIEQPFTSDEDRIQLEIPEHRETGRDRLEVWYKFPVGEGMKSSLIINSPTIKNSVLGTSQPGREGGYTYLQIVSPGNWLILSASGMSDEMDWSWNGGRYRRTARLTQKQLEALANTNISTVYPEGMHRSLYSTIGPVENVRVSSAKTSSLMLLFSGLALAVLLILFYLPQSRHVLVFGVAAIVAIGVAVTYPDFAVLIGEMSTLGIMLAIFGIVLYRLASYRAPVKSAVRARSSSDSQASVPVTSQSAVAGNSAVSTTSMPAAVQSSGQSR</sequence>
<keyword evidence="2" id="KW-0812">Transmembrane</keyword>
<feature type="transmembrane region" description="Helical" evidence="2">
    <location>
        <begin position="1024"/>
        <end position="1042"/>
    </location>
</feature>